<comment type="caution">
    <text evidence="7">The sequence shown here is derived from an EMBL/GenBank/DDBJ whole genome shotgun (WGS) entry which is preliminary data.</text>
</comment>
<dbReference type="InterPro" id="IPR016156">
    <property type="entry name" value="FAD/NAD-linked_Rdtase_dimer_sf"/>
</dbReference>
<keyword evidence="8" id="KW-1185">Reference proteome</keyword>
<dbReference type="Proteomes" id="UP000322634">
    <property type="component" value="Unassembled WGS sequence"/>
</dbReference>
<reference evidence="7 8" key="1">
    <citation type="submission" date="2019-08" db="EMBL/GenBank/DDBJ databases">
        <title>Actinomadura sp. nov. CYP1-5 isolated from mountain soil.</title>
        <authorList>
            <person name="Songsumanus A."/>
            <person name="Kuncharoen N."/>
            <person name="Kudo T."/>
            <person name="Yuki M."/>
            <person name="Igarashi Y."/>
            <person name="Tanasupawat S."/>
        </authorList>
    </citation>
    <scope>NUCLEOTIDE SEQUENCE [LARGE SCALE GENOMIC DNA]</scope>
    <source>
        <strain evidence="7 8">GKU157</strain>
    </source>
</reference>
<dbReference type="InterPro" id="IPR036188">
    <property type="entry name" value="FAD/NAD-bd_sf"/>
</dbReference>
<evidence type="ECO:0000259" key="6">
    <source>
        <dbReference type="Pfam" id="PF14759"/>
    </source>
</evidence>
<evidence type="ECO:0000313" key="7">
    <source>
        <dbReference type="EMBL" id="TYC14394.1"/>
    </source>
</evidence>
<feature type="domain" description="Reductase C-terminal" evidence="6">
    <location>
        <begin position="324"/>
        <end position="395"/>
    </location>
</feature>
<keyword evidence="4" id="KW-0560">Oxidoreductase</keyword>
<keyword evidence="3" id="KW-0274">FAD</keyword>
<sequence>MTASGRPTAVIVGASVGGVRTARALRSAGYAGEIVLVGAEDHLPYDRPPLSKGFLAGTVAHGDLTLLGEDAAAAAGIRLELGTPATGVDVAGRAVELADGRRLGFDELVIATGARPRPSPWGAPRGLHVLRTLDDALALREDLGRGGPLVVIGAGFIGAEVAATAAGIADVTLVDPMRVPLSRVLNPAVAQRFGDLHTARGVTTRFGVAVTGVETRNNGLVVRLEDETELPAATVVVGIGAVPNDDWLNGSGLTVADGVVCDRYCRARGTSNIHAVGDVARWWDPRRRGLVRAEHWTNAVEQAECVAHNITHPDDLRVHEPTEYIWTDQYDWQVQLVGRTGGSLDHVTLSGADPDHSFAVLYAHSTGDFAGAVTVNWPRAAIACRKALRAPVPLDTVRKTITTARRRTREPRDHG</sequence>
<dbReference type="PRINTS" id="PR00368">
    <property type="entry name" value="FADPNR"/>
</dbReference>
<dbReference type="OrthoDB" id="1145at2"/>
<dbReference type="Gene3D" id="3.30.390.30">
    <property type="match status" value="1"/>
</dbReference>
<dbReference type="Pfam" id="PF14759">
    <property type="entry name" value="Reductase_C"/>
    <property type="match status" value="1"/>
</dbReference>
<keyword evidence="2" id="KW-0285">Flavoprotein</keyword>
<feature type="domain" description="FAD/NAD(P)-binding" evidence="5">
    <location>
        <begin position="9"/>
        <end position="303"/>
    </location>
</feature>
<proteinExistence type="predicted"/>
<evidence type="ECO:0000256" key="1">
    <source>
        <dbReference type="ARBA" id="ARBA00001974"/>
    </source>
</evidence>
<evidence type="ECO:0000259" key="5">
    <source>
        <dbReference type="Pfam" id="PF07992"/>
    </source>
</evidence>
<dbReference type="PRINTS" id="PR00411">
    <property type="entry name" value="PNDRDTASEI"/>
</dbReference>
<dbReference type="InterPro" id="IPR050446">
    <property type="entry name" value="FAD-oxidoreductase/Apoptosis"/>
</dbReference>
<comment type="cofactor">
    <cofactor evidence="1">
        <name>FAD</name>
        <dbReference type="ChEBI" id="CHEBI:57692"/>
    </cofactor>
</comment>
<protein>
    <submittedName>
        <fullName evidence="7">NAD(P)/FAD-dependent oxidoreductase</fullName>
    </submittedName>
</protein>
<dbReference type="PANTHER" id="PTHR43557:SF2">
    <property type="entry name" value="RIESKE DOMAIN-CONTAINING PROTEIN-RELATED"/>
    <property type="match status" value="1"/>
</dbReference>
<name>A0A5D0U8S7_9ACTN</name>
<dbReference type="SUPFAM" id="SSF51905">
    <property type="entry name" value="FAD/NAD(P)-binding domain"/>
    <property type="match status" value="2"/>
</dbReference>
<evidence type="ECO:0000256" key="3">
    <source>
        <dbReference type="ARBA" id="ARBA00022827"/>
    </source>
</evidence>
<dbReference type="Gene3D" id="3.50.50.60">
    <property type="entry name" value="FAD/NAD(P)-binding domain"/>
    <property type="match status" value="2"/>
</dbReference>
<dbReference type="RefSeq" id="WP_148350784.1">
    <property type="nucleotide sequence ID" value="NZ_JBHSBF010000036.1"/>
</dbReference>
<dbReference type="SUPFAM" id="SSF55424">
    <property type="entry name" value="FAD/NAD-linked reductases, dimerisation (C-terminal) domain"/>
    <property type="match status" value="1"/>
</dbReference>
<dbReference type="GO" id="GO:0005737">
    <property type="term" value="C:cytoplasm"/>
    <property type="evidence" value="ECO:0007669"/>
    <property type="project" value="TreeGrafter"/>
</dbReference>
<dbReference type="Pfam" id="PF07992">
    <property type="entry name" value="Pyr_redox_2"/>
    <property type="match status" value="1"/>
</dbReference>
<dbReference type="EMBL" id="VSFF01000006">
    <property type="protein sequence ID" value="TYC14394.1"/>
    <property type="molecule type" value="Genomic_DNA"/>
</dbReference>
<dbReference type="InterPro" id="IPR028202">
    <property type="entry name" value="Reductase_C"/>
</dbReference>
<accession>A0A5D0U8S7</accession>
<dbReference type="AlphaFoldDB" id="A0A5D0U8S7"/>
<dbReference type="PANTHER" id="PTHR43557">
    <property type="entry name" value="APOPTOSIS-INDUCING FACTOR 1"/>
    <property type="match status" value="1"/>
</dbReference>
<evidence type="ECO:0000256" key="2">
    <source>
        <dbReference type="ARBA" id="ARBA00022630"/>
    </source>
</evidence>
<evidence type="ECO:0000256" key="4">
    <source>
        <dbReference type="ARBA" id="ARBA00023002"/>
    </source>
</evidence>
<gene>
    <name evidence="7" type="ORF">FXF65_16155</name>
</gene>
<dbReference type="InterPro" id="IPR023753">
    <property type="entry name" value="FAD/NAD-binding_dom"/>
</dbReference>
<dbReference type="GO" id="GO:0016651">
    <property type="term" value="F:oxidoreductase activity, acting on NAD(P)H"/>
    <property type="evidence" value="ECO:0007669"/>
    <property type="project" value="TreeGrafter"/>
</dbReference>
<organism evidence="7 8">
    <name type="scientific">Actinomadura syzygii</name>
    <dbReference type="NCBI Taxonomy" id="1427538"/>
    <lineage>
        <taxon>Bacteria</taxon>
        <taxon>Bacillati</taxon>
        <taxon>Actinomycetota</taxon>
        <taxon>Actinomycetes</taxon>
        <taxon>Streptosporangiales</taxon>
        <taxon>Thermomonosporaceae</taxon>
        <taxon>Actinomadura</taxon>
    </lineage>
</organism>
<evidence type="ECO:0000313" key="8">
    <source>
        <dbReference type="Proteomes" id="UP000322634"/>
    </source>
</evidence>